<protein>
    <recommendedName>
        <fullName evidence="4">Polymer-forming cytoskeletal protein</fullName>
    </recommendedName>
</protein>
<name>A0A412RKM5_9FIRM</name>
<evidence type="ECO:0000256" key="1">
    <source>
        <dbReference type="SAM" id="MobiDB-lite"/>
    </source>
</evidence>
<comment type="caution">
    <text evidence="2">The sequence shown here is derived from an EMBL/GenBank/DDBJ whole genome shotgun (WGS) entry which is preliminary data.</text>
</comment>
<feature type="region of interest" description="Disordered" evidence="1">
    <location>
        <begin position="179"/>
        <end position="199"/>
    </location>
</feature>
<proteinExistence type="predicted"/>
<gene>
    <name evidence="2" type="ORF">DWW89_10245</name>
</gene>
<evidence type="ECO:0000313" key="2">
    <source>
        <dbReference type="EMBL" id="RGU23082.1"/>
    </source>
</evidence>
<dbReference type="EMBL" id="QRXR01000015">
    <property type="protein sequence ID" value="RGU23082.1"/>
    <property type="molecule type" value="Genomic_DNA"/>
</dbReference>
<reference evidence="2 3" key="1">
    <citation type="submission" date="2018-08" db="EMBL/GenBank/DDBJ databases">
        <title>A genome reference for cultivated species of the human gut microbiota.</title>
        <authorList>
            <person name="Zou Y."/>
            <person name="Xue W."/>
            <person name="Luo G."/>
        </authorList>
    </citation>
    <scope>NUCLEOTIDE SEQUENCE [LARGE SCALE GENOMIC DNA]</scope>
    <source>
        <strain evidence="2 3">AF17-27</strain>
    </source>
</reference>
<dbReference type="RefSeq" id="WP_117994225.1">
    <property type="nucleotide sequence ID" value="NZ_QRXR01000015.1"/>
</dbReference>
<organism evidence="2 3">
    <name type="scientific">Agathobacter rectalis</name>
    <dbReference type="NCBI Taxonomy" id="39491"/>
    <lineage>
        <taxon>Bacteria</taxon>
        <taxon>Bacillati</taxon>
        <taxon>Bacillota</taxon>
        <taxon>Clostridia</taxon>
        <taxon>Lachnospirales</taxon>
        <taxon>Lachnospiraceae</taxon>
        <taxon>Agathobacter</taxon>
    </lineage>
</organism>
<dbReference type="AlphaFoldDB" id="A0A412RKM5"/>
<evidence type="ECO:0000313" key="3">
    <source>
        <dbReference type="Proteomes" id="UP000283765"/>
    </source>
</evidence>
<sequence length="199" mass="22348">MSRKKYEITEAAHPKYPWLHRIRAICQVNEQVSPGMLGGYVQTEDNLSQEGTCWIYDQAVCCEEAAVADDGRMFDGAVARGSALVGGDARMFERAMAEGNSSFFSGELKEDARLAGNAVVQQSDNGLSPLIGGKSNVYGTVCGWFVVNDNIFEGEHYVNRTEDMFILKEGKREVLVKQRKLEPPEEYRKGKNKREDRER</sequence>
<dbReference type="Proteomes" id="UP000283765">
    <property type="component" value="Unassembled WGS sequence"/>
</dbReference>
<evidence type="ECO:0008006" key="4">
    <source>
        <dbReference type="Google" id="ProtNLM"/>
    </source>
</evidence>
<accession>A0A412RKM5</accession>